<dbReference type="EMBL" id="BAAAFZ010000038">
    <property type="protein sequence ID" value="GAA0586961.1"/>
    <property type="molecule type" value="Genomic_DNA"/>
</dbReference>
<dbReference type="Proteomes" id="UP001501588">
    <property type="component" value="Unassembled WGS sequence"/>
</dbReference>
<dbReference type="RefSeq" id="WP_343895822.1">
    <property type="nucleotide sequence ID" value="NZ_BAAAFZ010000038.1"/>
</dbReference>
<proteinExistence type="predicted"/>
<sequence length="88" mass="9195">MQLDPQGVAPEDLSHAGSIVDKAIEYMMQQKVAPISAASALLGGALGLLARTMDDRAIAAVLRNALVSVETGELREMRDHLPGGQQAG</sequence>
<gene>
    <name evidence="1" type="ORF">GCM10009416_26800</name>
</gene>
<accession>A0ABN1FB72</accession>
<keyword evidence="2" id="KW-1185">Reference proteome</keyword>
<evidence type="ECO:0000313" key="1">
    <source>
        <dbReference type="EMBL" id="GAA0586961.1"/>
    </source>
</evidence>
<evidence type="ECO:0000313" key="2">
    <source>
        <dbReference type="Proteomes" id="UP001501588"/>
    </source>
</evidence>
<protein>
    <submittedName>
        <fullName evidence="1">Uncharacterized protein</fullName>
    </submittedName>
</protein>
<organism evidence="1 2">
    <name type="scientific">Craurococcus roseus</name>
    <dbReference type="NCBI Taxonomy" id="77585"/>
    <lineage>
        <taxon>Bacteria</taxon>
        <taxon>Pseudomonadati</taxon>
        <taxon>Pseudomonadota</taxon>
        <taxon>Alphaproteobacteria</taxon>
        <taxon>Acetobacterales</taxon>
        <taxon>Acetobacteraceae</taxon>
        <taxon>Craurococcus</taxon>
    </lineage>
</organism>
<comment type="caution">
    <text evidence="1">The sequence shown here is derived from an EMBL/GenBank/DDBJ whole genome shotgun (WGS) entry which is preliminary data.</text>
</comment>
<name>A0ABN1FB72_9PROT</name>
<reference evidence="1 2" key="1">
    <citation type="journal article" date="2019" name="Int. J. Syst. Evol. Microbiol.">
        <title>The Global Catalogue of Microorganisms (GCM) 10K type strain sequencing project: providing services to taxonomists for standard genome sequencing and annotation.</title>
        <authorList>
            <consortium name="The Broad Institute Genomics Platform"/>
            <consortium name="The Broad Institute Genome Sequencing Center for Infectious Disease"/>
            <person name="Wu L."/>
            <person name="Ma J."/>
        </authorList>
    </citation>
    <scope>NUCLEOTIDE SEQUENCE [LARGE SCALE GENOMIC DNA]</scope>
    <source>
        <strain evidence="1 2">JCM 9933</strain>
    </source>
</reference>